<feature type="compositionally biased region" description="Polar residues" evidence="1">
    <location>
        <begin position="11"/>
        <end position="25"/>
    </location>
</feature>
<evidence type="ECO:0000313" key="2">
    <source>
        <dbReference type="EnsemblProtists" id="EOD32764"/>
    </source>
</evidence>
<dbReference type="HOGENOM" id="CLU_1869011_0_0_1"/>
<dbReference type="PaxDb" id="2903-EOD32764"/>
<evidence type="ECO:0000313" key="3">
    <source>
        <dbReference type="Proteomes" id="UP000013827"/>
    </source>
</evidence>
<dbReference type="KEGG" id="ehx:EMIHUDRAFT_230341"/>
<sequence length="137" mass="15117">MLPRQADIDNRASNGPWSTEPSSGGLSPPPYRIINQTGRCTGKRMIVFAAPLEESHLWTQQTNAVVEPGLRLPPYRVEPLELLPVSPEFIRTSVHTGIEYVNLFLSKGTLCPARAAKKLSTLPIIGKCSSLRLSRPR</sequence>
<proteinExistence type="predicted"/>
<dbReference type="EnsemblProtists" id="EOD32764">
    <property type="protein sequence ID" value="EOD32764"/>
    <property type="gene ID" value="EMIHUDRAFT_230341"/>
</dbReference>
<evidence type="ECO:0000256" key="1">
    <source>
        <dbReference type="SAM" id="MobiDB-lite"/>
    </source>
</evidence>
<accession>A0A0D3KAH9</accession>
<dbReference type="Proteomes" id="UP000013827">
    <property type="component" value="Unassembled WGS sequence"/>
</dbReference>
<reference evidence="3" key="1">
    <citation type="journal article" date="2013" name="Nature">
        <title>Pan genome of the phytoplankton Emiliania underpins its global distribution.</title>
        <authorList>
            <person name="Read B.A."/>
            <person name="Kegel J."/>
            <person name="Klute M.J."/>
            <person name="Kuo A."/>
            <person name="Lefebvre S.C."/>
            <person name="Maumus F."/>
            <person name="Mayer C."/>
            <person name="Miller J."/>
            <person name="Monier A."/>
            <person name="Salamov A."/>
            <person name="Young J."/>
            <person name="Aguilar M."/>
            <person name="Claverie J.M."/>
            <person name="Frickenhaus S."/>
            <person name="Gonzalez K."/>
            <person name="Herman E.K."/>
            <person name="Lin Y.C."/>
            <person name="Napier J."/>
            <person name="Ogata H."/>
            <person name="Sarno A.F."/>
            <person name="Shmutz J."/>
            <person name="Schroeder D."/>
            <person name="de Vargas C."/>
            <person name="Verret F."/>
            <person name="von Dassow P."/>
            <person name="Valentin K."/>
            <person name="Van de Peer Y."/>
            <person name="Wheeler G."/>
            <person name="Dacks J.B."/>
            <person name="Delwiche C.F."/>
            <person name="Dyhrman S.T."/>
            <person name="Glockner G."/>
            <person name="John U."/>
            <person name="Richards T."/>
            <person name="Worden A.Z."/>
            <person name="Zhang X."/>
            <person name="Grigoriev I.V."/>
            <person name="Allen A.E."/>
            <person name="Bidle K."/>
            <person name="Borodovsky M."/>
            <person name="Bowler C."/>
            <person name="Brownlee C."/>
            <person name="Cock J.M."/>
            <person name="Elias M."/>
            <person name="Gladyshev V.N."/>
            <person name="Groth M."/>
            <person name="Guda C."/>
            <person name="Hadaegh A."/>
            <person name="Iglesias-Rodriguez M.D."/>
            <person name="Jenkins J."/>
            <person name="Jones B.M."/>
            <person name="Lawson T."/>
            <person name="Leese F."/>
            <person name="Lindquist E."/>
            <person name="Lobanov A."/>
            <person name="Lomsadze A."/>
            <person name="Malik S.B."/>
            <person name="Marsh M.E."/>
            <person name="Mackinder L."/>
            <person name="Mock T."/>
            <person name="Mueller-Roeber B."/>
            <person name="Pagarete A."/>
            <person name="Parker M."/>
            <person name="Probert I."/>
            <person name="Quesneville H."/>
            <person name="Raines C."/>
            <person name="Rensing S.A."/>
            <person name="Riano-Pachon D.M."/>
            <person name="Richier S."/>
            <person name="Rokitta S."/>
            <person name="Shiraiwa Y."/>
            <person name="Soanes D.M."/>
            <person name="van der Giezen M."/>
            <person name="Wahlund T.M."/>
            <person name="Williams B."/>
            <person name="Wilson W."/>
            <person name="Wolfe G."/>
            <person name="Wurch L.L."/>
        </authorList>
    </citation>
    <scope>NUCLEOTIDE SEQUENCE</scope>
</reference>
<feature type="region of interest" description="Disordered" evidence="1">
    <location>
        <begin position="1"/>
        <end position="30"/>
    </location>
</feature>
<reference evidence="2" key="2">
    <citation type="submission" date="2024-10" db="UniProtKB">
        <authorList>
            <consortium name="EnsemblProtists"/>
        </authorList>
    </citation>
    <scope>IDENTIFICATION</scope>
</reference>
<name>A0A0D3KAH9_EMIH1</name>
<keyword evidence="3" id="KW-1185">Reference proteome</keyword>
<feature type="compositionally biased region" description="Basic and acidic residues" evidence="1">
    <location>
        <begin position="1"/>
        <end position="10"/>
    </location>
</feature>
<protein>
    <submittedName>
        <fullName evidence="2">Uncharacterized protein</fullName>
    </submittedName>
</protein>
<dbReference type="RefSeq" id="XP_005785193.1">
    <property type="nucleotide sequence ID" value="XM_005785136.1"/>
</dbReference>
<dbReference type="AlphaFoldDB" id="A0A0D3KAH9"/>
<organism evidence="2 3">
    <name type="scientific">Emiliania huxleyi (strain CCMP1516)</name>
    <dbReference type="NCBI Taxonomy" id="280463"/>
    <lineage>
        <taxon>Eukaryota</taxon>
        <taxon>Haptista</taxon>
        <taxon>Haptophyta</taxon>
        <taxon>Prymnesiophyceae</taxon>
        <taxon>Isochrysidales</taxon>
        <taxon>Noelaerhabdaceae</taxon>
        <taxon>Emiliania</taxon>
    </lineage>
</organism>
<dbReference type="GeneID" id="17278036"/>